<gene>
    <name evidence="1" type="primary">2</name>
    <name evidence="1" type="ORF">SEA_BUTTRMLKDREAMS_2</name>
</gene>
<proteinExistence type="predicted"/>
<protein>
    <submittedName>
        <fullName evidence="1">Uncharacterized protein</fullName>
    </submittedName>
</protein>
<sequence length="35" mass="4273">MISDQLTLFEVTPVVFRSWGGWFKKFYRFEYHDAA</sequence>
<reference evidence="1 2" key="1">
    <citation type="submission" date="2020-07" db="EMBL/GenBank/DDBJ databases">
        <authorList>
            <person name="Smith Caldas M."/>
            <person name="Herren C.D."/>
            <person name="Brooke G.M."/>
            <person name="Cabrera L.J."/>
            <person name="Caudill C."/>
            <person name="Ewell K.O."/>
            <person name="Haas C.L."/>
            <person name="Shapland G.L."/>
            <person name="Sitek C.J."/>
            <person name="Thompson J.S."/>
            <person name="Gurney S.M.R."/>
            <person name="Garlena R.A."/>
            <person name="Russell D.A."/>
            <person name="Pope W.H."/>
            <person name="Jacobs-Sera D."/>
            <person name="Hatfull G.F."/>
        </authorList>
    </citation>
    <scope>NUCLEOTIDE SEQUENCE [LARGE SCALE GENOMIC DNA]</scope>
</reference>
<evidence type="ECO:0000313" key="2">
    <source>
        <dbReference type="Proteomes" id="UP000515933"/>
    </source>
</evidence>
<evidence type="ECO:0000313" key="1">
    <source>
        <dbReference type="EMBL" id="QNJ59432.1"/>
    </source>
</evidence>
<dbReference type="EMBL" id="MT776809">
    <property type="protein sequence ID" value="QNJ59432.1"/>
    <property type="molecule type" value="Genomic_DNA"/>
</dbReference>
<accession>A0A7G8LQB0</accession>
<name>A0A7G8LQB0_9CAUD</name>
<dbReference type="Proteomes" id="UP000515933">
    <property type="component" value="Segment"/>
</dbReference>
<organism evidence="1 2">
    <name type="scientific">Gordonia phage Buttrmlkdreams</name>
    <dbReference type="NCBI Taxonomy" id="2762390"/>
    <lineage>
        <taxon>Viruses</taxon>
        <taxon>Duplodnaviria</taxon>
        <taxon>Heunggongvirae</taxon>
        <taxon>Uroviricota</taxon>
        <taxon>Caudoviricetes</taxon>
        <taxon>Emalynvirus</taxon>
        <taxon>Emalynvirus troje</taxon>
    </lineage>
</organism>